<dbReference type="SUPFAM" id="SSF56349">
    <property type="entry name" value="DNA breaking-rejoining enzymes"/>
    <property type="match status" value="1"/>
</dbReference>
<feature type="domain" description="Tyr recombinase" evidence="4">
    <location>
        <begin position="219"/>
        <end position="393"/>
    </location>
</feature>
<name>A0A173QYS3_PARDI</name>
<dbReference type="Proteomes" id="UP000095591">
    <property type="component" value="Unassembled WGS sequence"/>
</dbReference>
<dbReference type="InterPro" id="IPR050090">
    <property type="entry name" value="Tyrosine_recombinase_XerCD"/>
</dbReference>
<evidence type="ECO:0000313" key="6">
    <source>
        <dbReference type="Proteomes" id="UP000095591"/>
    </source>
</evidence>
<evidence type="ECO:0000259" key="4">
    <source>
        <dbReference type="PROSITE" id="PS51898"/>
    </source>
</evidence>
<organism evidence="5 6">
    <name type="scientific">Parabacteroides distasonis</name>
    <dbReference type="NCBI Taxonomy" id="823"/>
    <lineage>
        <taxon>Bacteria</taxon>
        <taxon>Pseudomonadati</taxon>
        <taxon>Bacteroidota</taxon>
        <taxon>Bacteroidia</taxon>
        <taxon>Bacteroidales</taxon>
        <taxon>Tannerellaceae</taxon>
        <taxon>Parabacteroides</taxon>
    </lineage>
</organism>
<dbReference type="InterPro" id="IPR013762">
    <property type="entry name" value="Integrase-like_cat_sf"/>
</dbReference>
<dbReference type="CDD" id="cd01185">
    <property type="entry name" value="INTN1_C_like"/>
    <property type="match status" value="1"/>
</dbReference>
<dbReference type="InterPro" id="IPR002104">
    <property type="entry name" value="Integrase_catalytic"/>
</dbReference>
<dbReference type="GO" id="GO:0003677">
    <property type="term" value="F:DNA binding"/>
    <property type="evidence" value="ECO:0007669"/>
    <property type="project" value="UniProtKB-KW"/>
</dbReference>
<dbReference type="PROSITE" id="PS51898">
    <property type="entry name" value="TYR_RECOMBINASE"/>
    <property type="match status" value="1"/>
</dbReference>
<gene>
    <name evidence="5" type="primary">xerD_1</name>
    <name evidence="5" type="ORF">ERS852429_00126</name>
</gene>
<evidence type="ECO:0000256" key="1">
    <source>
        <dbReference type="ARBA" id="ARBA00008857"/>
    </source>
</evidence>
<dbReference type="InterPro" id="IPR011010">
    <property type="entry name" value="DNA_brk_join_enz"/>
</dbReference>
<dbReference type="AlphaFoldDB" id="A0A173QYS3"/>
<dbReference type="Gene3D" id="1.10.150.130">
    <property type="match status" value="1"/>
</dbReference>
<dbReference type="EMBL" id="CYXP01000001">
    <property type="protein sequence ID" value="CUM70793.1"/>
    <property type="molecule type" value="Genomic_DNA"/>
</dbReference>
<evidence type="ECO:0000256" key="3">
    <source>
        <dbReference type="ARBA" id="ARBA00023172"/>
    </source>
</evidence>
<dbReference type="GO" id="GO:0006310">
    <property type="term" value="P:DNA recombination"/>
    <property type="evidence" value="ECO:0007669"/>
    <property type="project" value="UniProtKB-KW"/>
</dbReference>
<dbReference type="GO" id="GO:0015074">
    <property type="term" value="P:DNA integration"/>
    <property type="evidence" value="ECO:0007669"/>
    <property type="project" value="InterPro"/>
</dbReference>
<keyword evidence="2" id="KW-0238">DNA-binding</keyword>
<dbReference type="Pfam" id="PF00589">
    <property type="entry name" value="Phage_integrase"/>
    <property type="match status" value="1"/>
</dbReference>
<dbReference type="PANTHER" id="PTHR30349">
    <property type="entry name" value="PHAGE INTEGRASE-RELATED"/>
    <property type="match status" value="1"/>
</dbReference>
<evidence type="ECO:0000313" key="5">
    <source>
        <dbReference type="EMBL" id="CUM70793.1"/>
    </source>
</evidence>
<dbReference type="Gene3D" id="1.10.443.10">
    <property type="entry name" value="Intergrase catalytic core"/>
    <property type="match status" value="1"/>
</dbReference>
<proteinExistence type="inferred from homology"/>
<reference evidence="5 6" key="1">
    <citation type="submission" date="2015-09" db="EMBL/GenBank/DDBJ databases">
        <authorList>
            <consortium name="Pathogen Informatics"/>
        </authorList>
    </citation>
    <scope>NUCLEOTIDE SEQUENCE [LARGE SCALE GENOMIC DNA]</scope>
    <source>
        <strain evidence="5 6">2789STDY5608872</strain>
    </source>
</reference>
<dbReference type="Pfam" id="PF17293">
    <property type="entry name" value="Arm-DNA-bind_5"/>
    <property type="match status" value="1"/>
</dbReference>
<keyword evidence="3" id="KW-0233">DNA recombination</keyword>
<dbReference type="RefSeq" id="WP_057318697.1">
    <property type="nucleotide sequence ID" value="NZ_CYXP01000001.1"/>
</dbReference>
<sequence>MKSTFSVLFFVKKDKQKINGSYPIFVRIMIDGVASRFNSKLDVQPKLWDGKAGKAAGRSAEATRINRLLDDINASLNTIYHELQRRDNYVTAEKVKNEFLGHSENHDTILNLFQKHNDDVKQLVGISKTIATYRKYEVTRRHLAEFIQSKYNLSDISIKEITPMFITDFELYLRTTCKCGYNTTAKFMQFFKRIILIARNNGILIGDPFANYKIRLEKVDRGYLSEDEIKIILKKKMVSERLEQVRDVFIFSCFSGLAYVDVANLKEDNIRKSFDGNLWIITKRQKTNTDVNVPLLDIPKMILEKYKGKLPDGKVLPIISNQKLNAYLKEIADVCGIKKNLTFHLARHTFATTTTLAKGVPIETVSKMLGHTNIETTQIYARITNNKISNDMQGLDKKFVGIEKIYKEVSMK</sequence>
<dbReference type="Pfam" id="PF13102">
    <property type="entry name" value="Phage_int_SAM_5"/>
    <property type="match status" value="1"/>
</dbReference>
<dbReference type="InterPro" id="IPR035386">
    <property type="entry name" value="Arm-DNA-bind_5"/>
</dbReference>
<dbReference type="InterPro" id="IPR010998">
    <property type="entry name" value="Integrase_recombinase_N"/>
</dbReference>
<evidence type="ECO:0000256" key="2">
    <source>
        <dbReference type="ARBA" id="ARBA00023125"/>
    </source>
</evidence>
<dbReference type="InterPro" id="IPR025269">
    <property type="entry name" value="SAM-like_dom"/>
</dbReference>
<protein>
    <submittedName>
        <fullName evidence="5">Tyrosine recombinase XerD</fullName>
    </submittedName>
</protein>
<accession>A0A173QYS3</accession>
<dbReference type="PANTHER" id="PTHR30349:SF64">
    <property type="entry name" value="PROPHAGE INTEGRASE INTD-RELATED"/>
    <property type="match status" value="1"/>
</dbReference>
<comment type="similarity">
    <text evidence="1">Belongs to the 'phage' integrase family.</text>
</comment>